<dbReference type="PANTHER" id="PTHR21521">
    <property type="entry name" value="AMUN, ISOFORM A"/>
    <property type="match status" value="1"/>
</dbReference>
<feature type="region of interest" description="Disordered" evidence="1">
    <location>
        <begin position="30"/>
        <end position="67"/>
    </location>
</feature>
<reference evidence="2 3" key="1">
    <citation type="submission" date="2019-10" db="EMBL/GenBank/DDBJ databases">
        <authorList>
            <person name="Palmer J.M."/>
        </authorList>
    </citation>
    <scope>NUCLEOTIDE SEQUENCE [LARGE SCALE GENOMIC DNA]</scope>
    <source>
        <strain evidence="2 3">TWF718</strain>
    </source>
</reference>
<evidence type="ECO:0000256" key="1">
    <source>
        <dbReference type="SAM" id="MobiDB-lite"/>
    </source>
</evidence>
<feature type="compositionally biased region" description="Basic and acidic residues" evidence="1">
    <location>
        <begin position="30"/>
        <end position="49"/>
    </location>
</feature>
<evidence type="ECO:0000313" key="2">
    <source>
        <dbReference type="EMBL" id="KAK6351613.1"/>
    </source>
</evidence>
<dbReference type="AlphaFoldDB" id="A0AAN8N6I9"/>
<name>A0AAN8N6I9_9PEZI</name>
<feature type="region of interest" description="Disordered" evidence="1">
    <location>
        <begin position="241"/>
        <end position="321"/>
    </location>
</feature>
<evidence type="ECO:0000313" key="3">
    <source>
        <dbReference type="Proteomes" id="UP001313282"/>
    </source>
</evidence>
<protein>
    <submittedName>
        <fullName evidence="2">Uncharacterized protein</fullName>
    </submittedName>
</protein>
<dbReference type="Proteomes" id="UP001313282">
    <property type="component" value="Unassembled WGS sequence"/>
</dbReference>
<comment type="caution">
    <text evidence="2">The sequence shown here is derived from an EMBL/GenBank/DDBJ whole genome shotgun (WGS) entry which is preliminary data.</text>
</comment>
<dbReference type="EMBL" id="JAVHNR010000002">
    <property type="protein sequence ID" value="KAK6351613.1"/>
    <property type="molecule type" value="Genomic_DNA"/>
</dbReference>
<sequence length="321" mass="34937">MAAPPPLPSMISQEEFQAILSRYPMVLRAVSEKKQKPNDRTLEEIDDWRNGLSDSTKQTESADDGGRRLDASQVKDIVLWKLKRGKFRPTILPLVSSNPVGELESTVNKALKMSLPSQVTSDGSEDDDDDALAQVSLVLNVLVKLRGIGPATATAILSSVFPETIPMFSDEAFRWIMMDQSGTSGGWNRKIAYNAKEYSEFYKGIRRLCRRLASEGEVVDAGSAEKVGWVLGQEAALGITHPAKGTLTKPSRRAGAKEGSEGSVRKKGRKQDDALSPNSEPSKFVTSGLETIGSLSKTSAKRKATSAGISPSLRRSKRNKE</sequence>
<gene>
    <name evidence="2" type="ORF">TWF718_004768</name>
</gene>
<feature type="compositionally biased region" description="Polar residues" evidence="1">
    <location>
        <begin position="276"/>
        <end position="298"/>
    </location>
</feature>
<keyword evidence="3" id="KW-1185">Reference proteome</keyword>
<organism evidence="2 3">
    <name type="scientific">Orbilia javanica</name>
    <dbReference type="NCBI Taxonomy" id="47235"/>
    <lineage>
        <taxon>Eukaryota</taxon>
        <taxon>Fungi</taxon>
        <taxon>Dikarya</taxon>
        <taxon>Ascomycota</taxon>
        <taxon>Pezizomycotina</taxon>
        <taxon>Orbiliomycetes</taxon>
        <taxon>Orbiliales</taxon>
        <taxon>Orbiliaceae</taxon>
        <taxon>Orbilia</taxon>
    </lineage>
</organism>
<feature type="compositionally biased region" description="Basic and acidic residues" evidence="1">
    <location>
        <begin position="255"/>
        <end position="264"/>
    </location>
</feature>
<dbReference type="PANTHER" id="PTHR21521:SF0">
    <property type="entry name" value="AMUN, ISOFORM A"/>
    <property type="match status" value="1"/>
</dbReference>
<proteinExistence type="predicted"/>
<accession>A0AAN8N6I9</accession>